<evidence type="ECO:0000259" key="6">
    <source>
        <dbReference type="PROSITE" id="PS51918"/>
    </source>
</evidence>
<reference evidence="7" key="1">
    <citation type="journal article" date="2014" name="Front. Microbiol.">
        <title>High frequency of phylogenetically diverse reductive dehalogenase-homologous genes in deep subseafloor sedimentary metagenomes.</title>
        <authorList>
            <person name="Kawai M."/>
            <person name="Futagami T."/>
            <person name="Toyoda A."/>
            <person name="Takaki Y."/>
            <person name="Nishi S."/>
            <person name="Hori S."/>
            <person name="Arai W."/>
            <person name="Tsubouchi T."/>
            <person name="Morono Y."/>
            <person name="Uchiyama I."/>
            <person name="Ito T."/>
            <person name="Fujiyama A."/>
            <person name="Inagaki F."/>
            <person name="Takami H."/>
        </authorList>
    </citation>
    <scope>NUCLEOTIDE SEQUENCE</scope>
    <source>
        <strain evidence="7">Expedition CK06-06</strain>
    </source>
</reference>
<comment type="cofactor">
    <cofactor evidence="1">
        <name>[4Fe-4S] cluster</name>
        <dbReference type="ChEBI" id="CHEBI:49883"/>
    </cofactor>
</comment>
<feature type="domain" description="Radical SAM core" evidence="6">
    <location>
        <begin position="1"/>
        <end position="121"/>
    </location>
</feature>
<dbReference type="InterPro" id="IPR051198">
    <property type="entry name" value="BchE-like"/>
</dbReference>
<keyword evidence="2" id="KW-0949">S-adenosyl-L-methionine</keyword>
<dbReference type="Pfam" id="PF04055">
    <property type="entry name" value="Radical_SAM"/>
    <property type="match status" value="1"/>
</dbReference>
<dbReference type="SUPFAM" id="SSF102114">
    <property type="entry name" value="Radical SAM enzymes"/>
    <property type="match status" value="1"/>
</dbReference>
<comment type="caution">
    <text evidence="7">The sequence shown here is derived from an EMBL/GenBank/DDBJ whole genome shotgun (WGS) entry which is preliminary data.</text>
</comment>
<evidence type="ECO:0000256" key="3">
    <source>
        <dbReference type="ARBA" id="ARBA00022723"/>
    </source>
</evidence>
<keyword evidence="3" id="KW-0479">Metal-binding</keyword>
<dbReference type="PANTHER" id="PTHR43409:SF7">
    <property type="entry name" value="BLL1977 PROTEIN"/>
    <property type="match status" value="1"/>
</dbReference>
<proteinExistence type="predicted"/>
<dbReference type="AlphaFoldDB" id="X0V9F2"/>
<evidence type="ECO:0000256" key="2">
    <source>
        <dbReference type="ARBA" id="ARBA00022691"/>
    </source>
</evidence>
<dbReference type="GO" id="GO:0046872">
    <property type="term" value="F:metal ion binding"/>
    <property type="evidence" value="ECO:0007669"/>
    <property type="project" value="UniProtKB-KW"/>
</dbReference>
<protein>
    <recommendedName>
        <fullName evidence="6">Radical SAM core domain-containing protein</fullName>
    </recommendedName>
</protein>
<dbReference type="GO" id="GO:0003824">
    <property type="term" value="F:catalytic activity"/>
    <property type="evidence" value="ECO:0007669"/>
    <property type="project" value="InterPro"/>
</dbReference>
<dbReference type="InterPro" id="IPR007197">
    <property type="entry name" value="rSAM"/>
</dbReference>
<name>X0V9F2_9ZZZZ</name>
<keyword evidence="5" id="KW-0411">Iron-sulfur</keyword>
<dbReference type="GO" id="GO:0005829">
    <property type="term" value="C:cytosol"/>
    <property type="evidence" value="ECO:0007669"/>
    <property type="project" value="TreeGrafter"/>
</dbReference>
<evidence type="ECO:0000256" key="4">
    <source>
        <dbReference type="ARBA" id="ARBA00023004"/>
    </source>
</evidence>
<dbReference type="EMBL" id="BARS01024542">
    <property type="protein sequence ID" value="GAG09108.1"/>
    <property type="molecule type" value="Genomic_DNA"/>
</dbReference>
<dbReference type="Gene3D" id="3.30.750.200">
    <property type="match status" value="1"/>
</dbReference>
<evidence type="ECO:0000313" key="7">
    <source>
        <dbReference type="EMBL" id="GAG09108.1"/>
    </source>
</evidence>
<gene>
    <name evidence="7" type="ORF">S01H1_38950</name>
</gene>
<dbReference type="InterPro" id="IPR058240">
    <property type="entry name" value="rSAM_sf"/>
</dbReference>
<organism evidence="7">
    <name type="scientific">marine sediment metagenome</name>
    <dbReference type="NCBI Taxonomy" id="412755"/>
    <lineage>
        <taxon>unclassified sequences</taxon>
        <taxon>metagenomes</taxon>
        <taxon>ecological metagenomes</taxon>
    </lineage>
</organism>
<dbReference type="GO" id="GO:0051536">
    <property type="term" value="F:iron-sulfur cluster binding"/>
    <property type="evidence" value="ECO:0007669"/>
    <property type="project" value="UniProtKB-KW"/>
</dbReference>
<evidence type="ECO:0000256" key="5">
    <source>
        <dbReference type="ARBA" id="ARBA00023014"/>
    </source>
</evidence>
<accession>X0V9F2</accession>
<sequence>MAESGCYSIGVGVESASNETLRKIGKRLRIEEVDEFLKNAKGLPMRKKGFFMIGFPWETEEDVLHTINYAVDSGFDDVTFNIAMAYPSTPLYNQLYGVDGPVTLLRFARSPKVYGGEDDAERYLSKYGTTPSQSLTKNIPIERLIEMKELAFMEFYDGK</sequence>
<keyword evidence="4" id="KW-0408">Iron</keyword>
<dbReference type="PANTHER" id="PTHR43409">
    <property type="entry name" value="ANAEROBIC MAGNESIUM-PROTOPORPHYRIN IX MONOMETHYL ESTER CYCLASE-RELATED"/>
    <property type="match status" value="1"/>
</dbReference>
<dbReference type="PROSITE" id="PS51918">
    <property type="entry name" value="RADICAL_SAM"/>
    <property type="match status" value="1"/>
</dbReference>
<evidence type="ECO:0000256" key="1">
    <source>
        <dbReference type="ARBA" id="ARBA00001966"/>
    </source>
</evidence>